<keyword evidence="7" id="KW-0325">Glycoprotein</keyword>
<evidence type="ECO:0000313" key="9">
    <source>
        <dbReference type="Proteomes" id="UP000679352"/>
    </source>
</evidence>
<protein>
    <submittedName>
        <fullName evidence="8">Sulfotransferase family protein</fullName>
    </submittedName>
</protein>
<evidence type="ECO:0000313" key="8">
    <source>
        <dbReference type="EMBL" id="QWK91829.1"/>
    </source>
</evidence>
<dbReference type="Proteomes" id="UP000679352">
    <property type="component" value="Chromosome"/>
</dbReference>
<dbReference type="PANTHER" id="PTHR12137:SF54">
    <property type="entry name" value="CARBOHYDRATE SULFOTRANSFERASE"/>
    <property type="match status" value="1"/>
</dbReference>
<dbReference type="GO" id="GO:0008146">
    <property type="term" value="F:sulfotransferase activity"/>
    <property type="evidence" value="ECO:0007669"/>
    <property type="project" value="InterPro"/>
</dbReference>
<evidence type="ECO:0000256" key="1">
    <source>
        <dbReference type="ARBA" id="ARBA00004323"/>
    </source>
</evidence>
<keyword evidence="6" id="KW-0472">Membrane</keyword>
<name>A0A975P8X7_9RHOB</name>
<evidence type="ECO:0000256" key="4">
    <source>
        <dbReference type="ARBA" id="ARBA00022989"/>
    </source>
</evidence>
<dbReference type="GO" id="GO:0016051">
    <property type="term" value="P:carbohydrate biosynthetic process"/>
    <property type="evidence" value="ECO:0007669"/>
    <property type="project" value="InterPro"/>
</dbReference>
<sequence>MLLPNRHFSPFKLFLDRNSHTALMLNPKVLTTFTRALLTEGYRDHLGHADPSDGRWSFLSVPRRFPMAPLHHYLGFLRDPAAYALFGFVRNPYGRLTSAWKNKFLDGHHRSPDGSDAAYARSMRKHELPPLRAFARKQGLPGGTPNTLVPFETFLRYIAAQPEGRRDHHWESQSVVLMCDRLRYSRIFRIETELEEGFLTLGRRLGFPDPWVSARMDRRTNPSKRQAATYTPELAALAQSLIAQDLDRFGYDPESWRDY</sequence>
<dbReference type="InterPro" id="IPR018011">
    <property type="entry name" value="Carb_sulfotrans_8-10"/>
</dbReference>
<gene>
    <name evidence="8" type="ORF">KM031_08230</name>
</gene>
<dbReference type="EMBL" id="CP076361">
    <property type="protein sequence ID" value="QWK91829.1"/>
    <property type="molecule type" value="Genomic_DNA"/>
</dbReference>
<dbReference type="KEGG" id="gfu:KM031_08230"/>
<keyword evidence="2" id="KW-0808">Transferase</keyword>
<dbReference type="InterPro" id="IPR005331">
    <property type="entry name" value="Sulfotransferase"/>
</dbReference>
<evidence type="ECO:0000256" key="3">
    <source>
        <dbReference type="ARBA" id="ARBA00022692"/>
    </source>
</evidence>
<comment type="subcellular location">
    <subcellularLocation>
        <location evidence="1">Golgi apparatus membrane</location>
        <topology evidence="1">Single-pass type II membrane protein</topology>
    </subcellularLocation>
</comment>
<keyword evidence="3" id="KW-0812">Transmembrane</keyword>
<dbReference type="PANTHER" id="PTHR12137">
    <property type="entry name" value="CARBOHYDRATE SULFOTRANSFERASE"/>
    <property type="match status" value="1"/>
</dbReference>
<accession>A0A975P8X7</accession>
<evidence type="ECO:0000256" key="7">
    <source>
        <dbReference type="ARBA" id="ARBA00023180"/>
    </source>
</evidence>
<dbReference type="AlphaFoldDB" id="A0A975P8X7"/>
<evidence type="ECO:0000256" key="6">
    <source>
        <dbReference type="ARBA" id="ARBA00023136"/>
    </source>
</evidence>
<dbReference type="Pfam" id="PF03567">
    <property type="entry name" value="Sulfotransfer_2"/>
    <property type="match status" value="1"/>
</dbReference>
<keyword evidence="4" id="KW-1133">Transmembrane helix</keyword>
<evidence type="ECO:0000256" key="2">
    <source>
        <dbReference type="ARBA" id="ARBA00022679"/>
    </source>
</evidence>
<evidence type="ECO:0000256" key="5">
    <source>
        <dbReference type="ARBA" id="ARBA00023034"/>
    </source>
</evidence>
<proteinExistence type="predicted"/>
<dbReference type="RefSeq" id="WP_215506340.1">
    <property type="nucleotide sequence ID" value="NZ_CP076361.1"/>
</dbReference>
<dbReference type="GO" id="GO:0016020">
    <property type="term" value="C:membrane"/>
    <property type="evidence" value="ECO:0007669"/>
    <property type="project" value="InterPro"/>
</dbReference>
<keyword evidence="9" id="KW-1185">Reference proteome</keyword>
<keyword evidence="5" id="KW-0333">Golgi apparatus</keyword>
<reference evidence="8" key="1">
    <citation type="submission" date="2021-06" db="EMBL/GenBank/DDBJ databases">
        <title>Direct submission.</title>
        <authorList>
            <person name="Lee C.-S."/>
            <person name="Jin L."/>
        </authorList>
    </citation>
    <scope>NUCLEOTIDE SEQUENCE</scope>
    <source>
        <strain evidence="8">Con5</strain>
    </source>
</reference>
<organism evidence="8 9">
    <name type="scientific">Gemmobacter fulvus</name>
    <dbReference type="NCBI Taxonomy" id="2840474"/>
    <lineage>
        <taxon>Bacteria</taxon>
        <taxon>Pseudomonadati</taxon>
        <taxon>Pseudomonadota</taxon>
        <taxon>Alphaproteobacteria</taxon>
        <taxon>Rhodobacterales</taxon>
        <taxon>Paracoccaceae</taxon>
        <taxon>Gemmobacter</taxon>
    </lineage>
</organism>